<dbReference type="InterPro" id="IPR012349">
    <property type="entry name" value="Split_barrel_FMN-bd"/>
</dbReference>
<keyword evidence="2" id="KW-1185">Reference proteome</keyword>
<sequence>MTQNEHPIHHLDDAMCWSMLQANSLGRLAVSADGDVDIFPINYFADGSTLLFRTAPGTKLASLTANSHVAFEIDGSTGVEAWSVVVKGTARVLTDPADVRDADAAPLNPWAPTEKKHYVRIIPTAVTGRFFDRVDV</sequence>
<dbReference type="Gene3D" id="2.30.110.10">
    <property type="entry name" value="Electron Transport, Fmn-binding Protein, Chain A"/>
    <property type="match status" value="1"/>
</dbReference>
<dbReference type="KEGG" id="salc:C2138_03315"/>
<dbReference type="Pfam" id="PF12900">
    <property type="entry name" value="Pyridox_ox_2"/>
    <property type="match status" value="1"/>
</dbReference>
<dbReference type="Proteomes" id="UP000244978">
    <property type="component" value="Unassembled WGS sequence"/>
</dbReference>
<gene>
    <name evidence="1" type="ORF">DF220_12080</name>
</gene>
<dbReference type="SUPFAM" id="SSF50475">
    <property type="entry name" value="FMN-binding split barrel"/>
    <property type="match status" value="1"/>
</dbReference>
<dbReference type="RefSeq" id="WP_108515514.1">
    <property type="nucleotide sequence ID" value="NZ_CP026951.1"/>
</dbReference>
<comment type="caution">
    <text evidence="1">The sequence shown here is derived from an EMBL/GenBank/DDBJ whole genome shotgun (WGS) entry which is preliminary data.</text>
</comment>
<dbReference type="EMBL" id="QEEX01000002">
    <property type="protein sequence ID" value="PWB96114.1"/>
    <property type="molecule type" value="Genomic_DNA"/>
</dbReference>
<name>A0A2U1SWV5_9MICO</name>
<proteinExistence type="predicted"/>
<dbReference type="AlphaFoldDB" id="A0A2U1SWV5"/>
<evidence type="ECO:0000313" key="2">
    <source>
        <dbReference type="Proteomes" id="UP000244978"/>
    </source>
</evidence>
<evidence type="ECO:0000313" key="1">
    <source>
        <dbReference type="EMBL" id="PWB96114.1"/>
    </source>
</evidence>
<protein>
    <submittedName>
        <fullName evidence="1">Pyridoxamine 5'-phosphate oxidase family protein</fullName>
    </submittedName>
</protein>
<accession>A0A2U1SWV5</accession>
<dbReference type="OrthoDB" id="7062584at2"/>
<organism evidence="1 2">
    <name type="scientific">Homoserinimonas hongtaonis</name>
    <dbReference type="NCBI Taxonomy" id="2079791"/>
    <lineage>
        <taxon>Bacteria</taxon>
        <taxon>Bacillati</taxon>
        <taxon>Actinomycetota</taxon>
        <taxon>Actinomycetes</taxon>
        <taxon>Micrococcales</taxon>
        <taxon>Microbacteriaceae</taxon>
        <taxon>Homoserinimonas</taxon>
    </lineage>
</organism>
<dbReference type="InterPro" id="IPR024747">
    <property type="entry name" value="Pyridox_Oxase-rel"/>
</dbReference>
<reference evidence="2" key="1">
    <citation type="submission" date="2018-04" db="EMBL/GenBank/DDBJ databases">
        <authorList>
            <person name="Liu S."/>
            <person name="Wang Z."/>
            <person name="Li J."/>
        </authorList>
    </citation>
    <scope>NUCLEOTIDE SEQUENCE [LARGE SCALE GENOMIC DNA]</scope>
    <source>
        <strain evidence="2">S1194</strain>
    </source>
</reference>